<dbReference type="InParanoid" id="A0A136IXL3"/>
<keyword evidence="4" id="KW-1185">Reference proteome</keyword>
<evidence type="ECO:0000313" key="3">
    <source>
        <dbReference type="EMBL" id="KXJ89519.1"/>
    </source>
</evidence>
<feature type="compositionally biased region" description="Basic and acidic residues" evidence="1">
    <location>
        <begin position="405"/>
        <end position="417"/>
    </location>
</feature>
<sequence>MEVLLSLSGMLKPAHNTDSAPGAPAEAVPHGTTDEPEIVDYSDDFVPGQRLHTVRTLMIGSADAGGENPTHKSSTDGKNVTPQRAQHTLARVHVLQLQPTDRPIEDRFSVRLTQSSSAASATAAPTSDGGGSDPSLASTAKSRTRTRIRLQLGVYDGHRGPWAAQYVASTLPERLDGVELVPNARMVGEDEDEGSGAPRAEDIEDRVRSAFRALDDEILEGFTKVSEANLSEAKDRQHRRHFLGLLGLGEKKEPSEAAQHKPKAEDRLLGLRAVSGCTASLLLLDWYFDHPETTSQPATAASFIPGSTTAHNACCLINLGDSRTVVAELHHPETSGDTCTLRQTSDVNSSVPSERESILRQHPLDDPRDVVVGGRLFGETLSTRAFGDAHYKLPVRRAGIAGDAGTRRSGHEKDLSKRQQQQQGRLSAREKALHRHHVQQMSACLAAEASEKATVRDARRSSDSRAPRRARILTLGERYEAMFSAYRTPPYVSAVPDVQVWSEELASAATSAAAARNTADRVLEDTNSKRRMLGILATDGLWDLVSSDEALSFLRGAVAGQQEVNLAEALLEYVVEEKGAKPGDDVTILVVEYDASGCLEIQG</sequence>
<feature type="region of interest" description="Disordered" evidence="1">
    <location>
        <begin position="449"/>
        <end position="469"/>
    </location>
</feature>
<dbReference type="STRING" id="196109.A0A136IXL3"/>
<evidence type="ECO:0000259" key="2">
    <source>
        <dbReference type="PROSITE" id="PS51746"/>
    </source>
</evidence>
<feature type="domain" description="PPM-type phosphatase" evidence="2">
    <location>
        <begin position="138"/>
        <end position="593"/>
    </location>
</feature>
<dbReference type="OrthoDB" id="420076at2759"/>
<dbReference type="Proteomes" id="UP000070501">
    <property type="component" value="Unassembled WGS sequence"/>
</dbReference>
<dbReference type="InterPro" id="IPR015655">
    <property type="entry name" value="PP2C"/>
</dbReference>
<reference evidence="4" key="1">
    <citation type="submission" date="2016-02" db="EMBL/GenBank/DDBJ databases">
        <title>Draft genome sequence of Microdochium bolleyi, a fungal endophyte of beachgrass.</title>
        <authorList>
            <consortium name="DOE Joint Genome Institute"/>
            <person name="David A.S."/>
            <person name="May G."/>
            <person name="Haridas S."/>
            <person name="Lim J."/>
            <person name="Wang M."/>
            <person name="Labutti K."/>
            <person name="Lipzen A."/>
            <person name="Barry K."/>
            <person name="Grigoriev I.V."/>
        </authorList>
    </citation>
    <scope>NUCLEOTIDE SEQUENCE [LARGE SCALE GENOMIC DNA]</scope>
    <source>
        <strain evidence="4">J235TASD1</strain>
    </source>
</reference>
<feature type="compositionally biased region" description="Low complexity" evidence="1">
    <location>
        <begin position="115"/>
        <end position="127"/>
    </location>
</feature>
<dbReference type="InterPro" id="IPR036457">
    <property type="entry name" value="PPM-type-like_dom_sf"/>
</dbReference>
<feature type="region of interest" description="Disordered" evidence="1">
    <location>
        <begin position="13"/>
        <end position="34"/>
    </location>
</feature>
<feature type="compositionally biased region" description="Basic and acidic residues" evidence="1">
    <location>
        <begin position="449"/>
        <end position="466"/>
    </location>
</feature>
<proteinExistence type="predicted"/>
<dbReference type="SMART" id="SM00332">
    <property type="entry name" value="PP2Cc"/>
    <property type="match status" value="1"/>
</dbReference>
<dbReference type="GO" id="GO:0004722">
    <property type="term" value="F:protein serine/threonine phosphatase activity"/>
    <property type="evidence" value="ECO:0007669"/>
    <property type="project" value="InterPro"/>
</dbReference>
<protein>
    <submittedName>
        <fullName evidence="3">Phosphatase 2C-like domain-containing protein</fullName>
    </submittedName>
</protein>
<accession>A0A136IXL3</accession>
<feature type="region of interest" description="Disordered" evidence="1">
    <location>
        <begin position="113"/>
        <end position="143"/>
    </location>
</feature>
<dbReference type="PANTHER" id="PTHR13832:SF792">
    <property type="entry name" value="GM14286P"/>
    <property type="match status" value="1"/>
</dbReference>
<evidence type="ECO:0000256" key="1">
    <source>
        <dbReference type="SAM" id="MobiDB-lite"/>
    </source>
</evidence>
<dbReference type="AlphaFoldDB" id="A0A136IXL3"/>
<feature type="region of interest" description="Disordered" evidence="1">
    <location>
        <begin position="62"/>
        <end position="83"/>
    </location>
</feature>
<organism evidence="3 4">
    <name type="scientific">Microdochium bolleyi</name>
    <dbReference type="NCBI Taxonomy" id="196109"/>
    <lineage>
        <taxon>Eukaryota</taxon>
        <taxon>Fungi</taxon>
        <taxon>Dikarya</taxon>
        <taxon>Ascomycota</taxon>
        <taxon>Pezizomycotina</taxon>
        <taxon>Sordariomycetes</taxon>
        <taxon>Xylariomycetidae</taxon>
        <taxon>Xylariales</taxon>
        <taxon>Microdochiaceae</taxon>
        <taxon>Microdochium</taxon>
    </lineage>
</organism>
<dbReference type="PANTHER" id="PTHR13832">
    <property type="entry name" value="PROTEIN PHOSPHATASE 2C"/>
    <property type="match status" value="1"/>
</dbReference>
<dbReference type="PROSITE" id="PS51746">
    <property type="entry name" value="PPM_2"/>
    <property type="match status" value="1"/>
</dbReference>
<dbReference type="Gene3D" id="3.60.40.10">
    <property type="entry name" value="PPM-type phosphatase domain"/>
    <property type="match status" value="1"/>
</dbReference>
<feature type="region of interest" description="Disordered" evidence="1">
    <location>
        <begin position="402"/>
        <end position="432"/>
    </location>
</feature>
<evidence type="ECO:0000313" key="4">
    <source>
        <dbReference type="Proteomes" id="UP000070501"/>
    </source>
</evidence>
<dbReference type="EMBL" id="KQ964255">
    <property type="protein sequence ID" value="KXJ89519.1"/>
    <property type="molecule type" value="Genomic_DNA"/>
</dbReference>
<name>A0A136IXL3_9PEZI</name>
<dbReference type="SUPFAM" id="SSF81606">
    <property type="entry name" value="PP2C-like"/>
    <property type="match status" value="1"/>
</dbReference>
<dbReference type="InterPro" id="IPR001932">
    <property type="entry name" value="PPM-type_phosphatase-like_dom"/>
</dbReference>
<gene>
    <name evidence="3" type="ORF">Micbo1qcDRAFT_235301</name>
</gene>
<feature type="compositionally biased region" description="Polar residues" evidence="1">
    <location>
        <begin position="335"/>
        <end position="352"/>
    </location>
</feature>
<feature type="region of interest" description="Disordered" evidence="1">
    <location>
        <begin position="334"/>
        <end position="357"/>
    </location>
</feature>